<dbReference type="AlphaFoldDB" id="A0A8R2H6L9"/>
<dbReference type="OrthoDB" id="6784356at2759"/>
<feature type="domain" description="DUF4806" evidence="1">
    <location>
        <begin position="420"/>
        <end position="498"/>
    </location>
</feature>
<evidence type="ECO:0000259" key="1">
    <source>
        <dbReference type="Pfam" id="PF16064"/>
    </source>
</evidence>
<dbReference type="RefSeq" id="XP_016658276.1">
    <property type="nucleotide sequence ID" value="XM_016802787.2"/>
</dbReference>
<organism evidence="2 3">
    <name type="scientific">Acyrthosiphon pisum</name>
    <name type="common">Pea aphid</name>
    <dbReference type="NCBI Taxonomy" id="7029"/>
    <lineage>
        <taxon>Eukaryota</taxon>
        <taxon>Metazoa</taxon>
        <taxon>Ecdysozoa</taxon>
        <taxon>Arthropoda</taxon>
        <taxon>Hexapoda</taxon>
        <taxon>Insecta</taxon>
        <taxon>Pterygota</taxon>
        <taxon>Neoptera</taxon>
        <taxon>Paraneoptera</taxon>
        <taxon>Hemiptera</taxon>
        <taxon>Sternorrhyncha</taxon>
        <taxon>Aphidomorpha</taxon>
        <taxon>Aphidoidea</taxon>
        <taxon>Aphididae</taxon>
        <taxon>Macrosiphini</taxon>
        <taxon>Acyrthosiphon</taxon>
    </lineage>
</organism>
<dbReference type="Pfam" id="PF16064">
    <property type="entry name" value="DUF4806"/>
    <property type="match status" value="1"/>
</dbReference>
<keyword evidence="3" id="KW-1185">Reference proteome</keyword>
<dbReference type="Proteomes" id="UP000007819">
    <property type="component" value="Chromosome A1"/>
</dbReference>
<name>A0A8R2H6L9_ACYPI</name>
<proteinExistence type="predicted"/>
<protein>
    <recommendedName>
        <fullName evidence="1">DUF4806 domain-containing protein</fullName>
    </recommendedName>
</protein>
<dbReference type="KEGG" id="api:100568633"/>
<evidence type="ECO:0000313" key="3">
    <source>
        <dbReference type="Proteomes" id="UP000007819"/>
    </source>
</evidence>
<evidence type="ECO:0000313" key="2">
    <source>
        <dbReference type="EnsemblMetazoa" id="XP_016658276.1"/>
    </source>
</evidence>
<accession>A0A8R2H6L9</accession>
<dbReference type="EnsemblMetazoa" id="XM_016802787.2">
    <property type="protein sequence ID" value="XP_016658276.1"/>
    <property type="gene ID" value="LOC100568633"/>
</dbReference>
<reference evidence="3" key="1">
    <citation type="submission" date="2010-06" db="EMBL/GenBank/DDBJ databases">
        <authorList>
            <person name="Jiang H."/>
            <person name="Abraham K."/>
            <person name="Ali S."/>
            <person name="Alsbrooks S.L."/>
            <person name="Anim B.N."/>
            <person name="Anosike U.S."/>
            <person name="Attaway T."/>
            <person name="Bandaranaike D.P."/>
            <person name="Battles P.K."/>
            <person name="Bell S.N."/>
            <person name="Bell A.V."/>
            <person name="Beltran B."/>
            <person name="Bickham C."/>
            <person name="Bustamante Y."/>
            <person name="Caleb T."/>
            <person name="Canada A."/>
            <person name="Cardenas V."/>
            <person name="Carter K."/>
            <person name="Chacko J."/>
            <person name="Chandrabose M.N."/>
            <person name="Chavez D."/>
            <person name="Chavez A."/>
            <person name="Chen L."/>
            <person name="Chu H.-S."/>
            <person name="Claassen K.J."/>
            <person name="Cockrell R."/>
            <person name="Collins M."/>
            <person name="Cooper J.A."/>
            <person name="Cree A."/>
            <person name="Curry S.M."/>
            <person name="Da Y."/>
            <person name="Dao M.D."/>
            <person name="Das B."/>
            <person name="Davila M.-L."/>
            <person name="Davy-Carroll L."/>
            <person name="Denson S."/>
            <person name="Dinh H."/>
            <person name="Ebong V.E."/>
            <person name="Edwards J.R."/>
            <person name="Egan A."/>
            <person name="El-Daye J."/>
            <person name="Escobedo L."/>
            <person name="Fernandez S."/>
            <person name="Fernando P.R."/>
            <person name="Flagg N."/>
            <person name="Forbes L.D."/>
            <person name="Fowler R.G."/>
            <person name="Fu Q."/>
            <person name="Gabisi R.A."/>
            <person name="Ganer J."/>
            <person name="Garbino Pronczuk A."/>
            <person name="Garcia R.M."/>
            <person name="Garner T."/>
            <person name="Garrett T.E."/>
            <person name="Gonzalez D.A."/>
            <person name="Hamid H."/>
            <person name="Hawkins E.S."/>
            <person name="Hirani K."/>
            <person name="Hogues M.E."/>
            <person name="Hollins B."/>
            <person name="Hsiao C.-H."/>
            <person name="Jabil R."/>
            <person name="James M.L."/>
            <person name="Jhangiani S.N."/>
            <person name="Johnson B."/>
            <person name="Johnson Q."/>
            <person name="Joshi V."/>
            <person name="Kalu J.B."/>
            <person name="Kam C."/>
            <person name="Kashfia A."/>
            <person name="Keebler J."/>
            <person name="Kisamo H."/>
            <person name="Kovar C.L."/>
            <person name="Lago L.A."/>
            <person name="Lai C.-Y."/>
            <person name="Laidlaw J."/>
            <person name="Lara F."/>
            <person name="Le T.-K."/>
            <person name="Lee S.L."/>
            <person name="Legall F.H."/>
            <person name="Lemon S.J."/>
            <person name="Lewis L.R."/>
            <person name="Li B."/>
            <person name="Liu Y."/>
            <person name="Liu Y.-S."/>
            <person name="Lopez J."/>
            <person name="Lozado R.J."/>
            <person name="Lu J."/>
            <person name="Madu R.C."/>
            <person name="Maheshwari M."/>
            <person name="Maheshwari R."/>
            <person name="Malloy K."/>
            <person name="Martinez E."/>
            <person name="Mathew T."/>
            <person name="Mercado I.C."/>
            <person name="Mercado C."/>
            <person name="Meyer B."/>
            <person name="Montgomery K."/>
            <person name="Morgan M.B."/>
            <person name="Munidasa M."/>
            <person name="Nazareth L.V."/>
            <person name="Nelson J."/>
            <person name="Ng B.M."/>
            <person name="Nguyen N.B."/>
            <person name="Nguyen P.Q."/>
            <person name="Nguyen T."/>
            <person name="Obregon M."/>
            <person name="Okwuonu G.O."/>
            <person name="Onwere C.G."/>
            <person name="Orozco G."/>
            <person name="Parra A."/>
            <person name="Patel S."/>
            <person name="Patil S."/>
            <person name="Perez A."/>
            <person name="Perez Y."/>
            <person name="Pham C."/>
            <person name="Primus E.L."/>
            <person name="Pu L.-L."/>
            <person name="Puazo M."/>
            <person name="Qin X."/>
            <person name="Quiroz J.B."/>
            <person name="Reese J."/>
            <person name="Richards S."/>
            <person name="Rives C.M."/>
            <person name="Robberts R."/>
            <person name="Ruiz S.J."/>
            <person name="Ruiz M.J."/>
            <person name="Santibanez J."/>
            <person name="Schneider B.W."/>
            <person name="Sisson I."/>
            <person name="Smith M."/>
            <person name="Sodergren E."/>
            <person name="Song X.-Z."/>
            <person name="Song B.B."/>
            <person name="Summersgill H."/>
            <person name="Thelus R."/>
            <person name="Thornton R.D."/>
            <person name="Trejos Z.Y."/>
            <person name="Usmani K."/>
            <person name="Vattathil S."/>
            <person name="Villasana D."/>
            <person name="Walker D.L."/>
            <person name="Wang S."/>
            <person name="Wang K."/>
            <person name="White C.S."/>
            <person name="Williams A.C."/>
            <person name="Williamson J."/>
            <person name="Wilson K."/>
            <person name="Woghiren I.O."/>
            <person name="Woodworth J.R."/>
            <person name="Worley K.C."/>
            <person name="Wright R.A."/>
            <person name="Wu W."/>
            <person name="Young L."/>
            <person name="Zhang L."/>
            <person name="Zhang J."/>
            <person name="Zhu Y."/>
            <person name="Muzny D.M."/>
            <person name="Weinstock G."/>
            <person name="Gibbs R.A."/>
        </authorList>
    </citation>
    <scope>NUCLEOTIDE SEQUENCE [LARGE SCALE GENOMIC DNA]</scope>
    <source>
        <strain evidence="3">LSR1</strain>
    </source>
</reference>
<dbReference type="GeneID" id="100568633"/>
<dbReference type="InterPro" id="IPR032071">
    <property type="entry name" value="DUF4806"/>
</dbReference>
<reference evidence="2" key="2">
    <citation type="submission" date="2022-06" db="UniProtKB">
        <authorList>
            <consortium name="EnsemblMetazoa"/>
        </authorList>
    </citation>
    <scope>IDENTIFICATION</scope>
</reference>
<sequence length="539" mass="60936">MWAVVHFLSDNSVDYVPSIWVKKDGIKTVCAWPNNDSNLKKFRSSRSYPNKIDYSYYRCRVMSKDIALLSEALRKTDKAQFTNDVSDGNKYNRKLEKKKSLDKAAVGEKRSSVLSGCSSTNVSKSDKLLKNSDDSFASQSLLSEAQRQAEKVQFTSVVSEVDKYNNKLKKTKLLDKAAVGEKRSSVLSGCSSTNVSKSDIILKNSDDSFASQSLLSEAQRQAEKVQFTSVVSEVDKYNNKLKKTKLLDKAAVGEKRSSVLADCSLTNIDKEEDFILANSDDNSNSHKTSECSEISSVIDDSDVDQNYTPNYHKQKQNTSTEIWPATLDNDIDVNNESMYAIPSTVSQSQKLLQSQLPINSASFIVFQKATLNYLAVIKVEMCKIADNQQHIIQMIQSKNVNTQGDEFNWEHEVDYFIHNWPISNKEDLMNMEEKMKSDVHFQKQVVCELARIGGKSLKNMIYKIMKRVFDDKVLIAYTYYGLRNKDNFSLLSINKAIFDASKKSNFKNASNDEIITAIGKWLTSAKGRLVKKNPLENIM</sequence>